<keyword evidence="10" id="KW-0554">One-carbon metabolism</keyword>
<keyword evidence="9" id="KW-0963">Cytoplasm</keyword>
<dbReference type="EC" id="2.5.1.6" evidence="8"/>
<dbReference type="GO" id="GO:0005737">
    <property type="term" value="C:cytoplasm"/>
    <property type="evidence" value="ECO:0007669"/>
    <property type="project" value="UniProtKB-SubCell"/>
</dbReference>
<evidence type="ECO:0000256" key="11">
    <source>
        <dbReference type="ARBA" id="ARBA00022679"/>
    </source>
</evidence>
<evidence type="ECO:0000256" key="9">
    <source>
        <dbReference type="ARBA" id="ARBA00022490"/>
    </source>
</evidence>
<evidence type="ECO:0000256" key="3">
    <source>
        <dbReference type="ARBA" id="ARBA00001946"/>
    </source>
</evidence>
<feature type="domain" description="S-adenosylmethionine synthetase central" evidence="18">
    <location>
        <begin position="1"/>
        <end position="67"/>
    </location>
</feature>
<evidence type="ECO:0000256" key="12">
    <source>
        <dbReference type="ARBA" id="ARBA00022723"/>
    </source>
</evidence>
<evidence type="ECO:0000313" key="20">
    <source>
        <dbReference type="Proteomes" id="UP001327560"/>
    </source>
</evidence>
<dbReference type="GO" id="GO:0046872">
    <property type="term" value="F:metal ion binding"/>
    <property type="evidence" value="ECO:0007669"/>
    <property type="project" value="UniProtKB-KW"/>
</dbReference>
<dbReference type="EMBL" id="CP136894">
    <property type="protein sequence ID" value="WOL07259.1"/>
    <property type="molecule type" value="Genomic_DNA"/>
</dbReference>
<dbReference type="GO" id="GO:0004478">
    <property type="term" value="F:methionine adenosyltransferase activity"/>
    <property type="evidence" value="ECO:0007669"/>
    <property type="project" value="UniProtKB-EC"/>
</dbReference>
<evidence type="ECO:0000313" key="19">
    <source>
        <dbReference type="EMBL" id="WOL07259.1"/>
    </source>
</evidence>
<dbReference type="AlphaFoldDB" id="A0AAQ3QDU8"/>
<evidence type="ECO:0000256" key="8">
    <source>
        <dbReference type="ARBA" id="ARBA00012828"/>
    </source>
</evidence>
<dbReference type="PANTHER" id="PTHR11964">
    <property type="entry name" value="S-ADENOSYLMETHIONINE SYNTHETASE"/>
    <property type="match status" value="1"/>
</dbReference>
<evidence type="ECO:0000256" key="14">
    <source>
        <dbReference type="ARBA" id="ARBA00022840"/>
    </source>
</evidence>
<dbReference type="GO" id="GO:0006730">
    <property type="term" value="P:one-carbon metabolic process"/>
    <property type="evidence" value="ECO:0007669"/>
    <property type="project" value="UniProtKB-KW"/>
</dbReference>
<sequence>MSLTHVLATKLGARITEVHKNKTCPWVRPDGKTRVTVEYRKEGGGAMVPIRVHTVLIFTQHDETITNE</sequence>
<evidence type="ECO:0000256" key="15">
    <source>
        <dbReference type="ARBA" id="ARBA00022842"/>
    </source>
</evidence>
<comment type="pathway">
    <text evidence="6">Amino-acid biosynthesis; S-adenosyl-L-methionine biosynthesis; S-adenosyl-L-methionine from L-methionine: step 1/1.</text>
</comment>
<evidence type="ECO:0000256" key="13">
    <source>
        <dbReference type="ARBA" id="ARBA00022741"/>
    </source>
</evidence>
<evidence type="ECO:0000256" key="16">
    <source>
        <dbReference type="ARBA" id="ARBA00022958"/>
    </source>
</evidence>
<name>A0AAQ3QDU8_9LILI</name>
<keyword evidence="16" id="KW-0630">Potassium</keyword>
<dbReference type="Pfam" id="PF02772">
    <property type="entry name" value="S-AdoMet_synt_M"/>
    <property type="match status" value="1"/>
</dbReference>
<evidence type="ECO:0000256" key="5">
    <source>
        <dbReference type="ARBA" id="ARBA00004496"/>
    </source>
</evidence>
<dbReference type="Proteomes" id="UP001327560">
    <property type="component" value="Chromosome 5"/>
</dbReference>
<reference evidence="19 20" key="1">
    <citation type="submission" date="2023-10" db="EMBL/GenBank/DDBJ databases">
        <title>Chromosome-scale genome assembly provides insights into flower coloration mechanisms of Canna indica.</title>
        <authorList>
            <person name="Li C."/>
        </authorList>
    </citation>
    <scope>NUCLEOTIDE SEQUENCE [LARGE SCALE GENOMIC DNA]</scope>
    <source>
        <tissue evidence="19">Flower</tissue>
    </source>
</reference>
<keyword evidence="14" id="KW-0067">ATP-binding</keyword>
<dbReference type="SUPFAM" id="SSF55973">
    <property type="entry name" value="S-adenosylmethionine synthetase"/>
    <property type="match status" value="1"/>
</dbReference>
<protein>
    <recommendedName>
        <fullName evidence="8">methionine adenosyltransferase</fullName>
        <ecNumber evidence="8">2.5.1.6</ecNumber>
    </recommendedName>
</protein>
<evidence type="ECO:0000256" key="17">
    <source>
        <dbReference type="ARBA" id="ARBA00023285"/>
    </source>
</evidence>
<gene>
    <name evidence="19" type="ORF">Cni_G15999</name>
</gene>
<comment type="subcellular location">
    <subcellularLocation>
        <location evidence="5">Cytoplasm</location>
    </subcellularLocation>
</comment>
<organism evidence="19 20">
    <name type="scientific">Canna indica</name>
    <name type="common">Indian-shot</name>
    <dbReference type="NCBI Taxonomy" id="4628"/>
    <lineage>
        <taxon>Eukaryota</taxon>
        <taxon>Viridiplantae</taxon>
        <taxon>Streptophyta</taxon>
        <taxon>Embryophyta</taxon>
        <taxon>Tracheophyta</taxon>
        <taxon>Spermatophyta</taxon>
        <taxon>Magnoliopsida</taxon>
        <taxon>Liliopsida</taxon>
        <taxon>Zingiberales</taxon>
        <taxon>Cannaceae</taxon>
        <taxon>Canna</taxon>
    </lineage>
</organism>
<keyword evidence="20" id="KW-1185">Reference proteome</keyword>
<dbReference type="FunFam" id="3.30.300.10:FF:000003">
    <property type="entry name" value="S-adenosylmethionine synthase"/>
    <property type="match status" value="1"/>
</dbReference>
<evidence type="ECO:0000256" key="6">
    <source>
        <dbReference type="ARBA" id="ARBA00005224"/>
    </source>
</evidence>
<comment type="cofactor">
    <cofactor evidence="1">
        <name>Mn(2+)</name>
        <dbReference type="ChEBI" id="CHEBI:29035"/>
    </cofactor>
</comment>
<comment type="cofactor">
    <cofactor evidence="3">
        <name>Mg(2+)</name>
        <dbReference type="ChEBI" id="CHEBI:18420"/>
    </cofactor>
</comment>
<keyword evidence="12" id="KW-0479">Metal-binding</keyword>
<evidence type="ECO:0000256" key="2">
    <source>
        <dbReference type="ARBA" id="ARBA00001941"/>
    </source>
</evidence>
<evidence type="ECO:0000256" key="1">
    <source>
        <dbReference type="ARBA" id="ARBA00001936"/>
    </source>
</evidence>
<dbReference type="GO" id="GO:0006556">
    <property type="term" value="P:S-adenosylmethionine biosynthetic process"/>
    <property type="evidence" value="ECO:0007669"/>
    <property type="project" value="InterPro"/>
</dbReference>
<keyword evidence="15" id="KW-0460">Magnesium</keyword>
<dbReference type="InterPro" id="IPR022636">
    <property type="entry name" value="S-AdoMet_synthetase_sfam"/>
</dbReference>
<evidence type="ECO:0000256" key="7">
    <source>
        <dbReference type="ARBA" id="ARBA00009685"/>
    </source>
</evidence>
<evidence type="ECO:0000256" key="4">
    <source>
        <dbReference type="ARBA" id="ARBA00001958"/>
    </source>
</evidence>
<dbReference type="GO" id="GO:0005524">
    <property type="term" value="F:ATP binding"/>
    <property type="evidence" value="ECO:0007669"/>
    <property type="project" value="UniProtKB-KW"/>
</dbReference>
<comment type="cofactor">
    <cofactor evidence="4">
        <name>K(+)</name>
        <dbReference type="ChEBI" id="CHEBI:29103"/>
    </cofactor>
</comment>
<comment type="cofactor">
    <cofactor evidence="2">
        <name>Co(2+)</name>
        <dbReference type="ChEBI" id="CHEBI:48828"/>
    </cofactor>
</comment>
<proteinExistence type="inferred from homology"/>
<comment type="similarity">
    <text evidence="7">Belongs to the AdoMet synthase family.</text>
</comment>
<keyword evidence="13" id="KW-0547">Nucleotide-binding</keyword>
<keyword evidence="11" id="KW-0808">Transferase</keyword>
<dbReference type="InterPro" id="IPR002133">
    <property type="entry name" value="S-AdoMet_synthetase"/>
</dbReference>
<evidence type="ECO:0000259" key="18">
    <source>
        <dbReference type="Pfam" id="PF02772"/>
    </source>
</evidence>
<keyword evidence="17" id="KW-0170">Cobalt</keyword>
<evidence type="ECO:0000256" key="10">
    <source>
        <dbReference type="ARBA" id="ARBA00022563"/>
    </source>
</evidence>
<dbReference type="InterPro" id="IPR022629">
    <property type="entry name" value="S-AdoMet_synt_central"/>
</dbReference>
<dbReference type="Gene3D" id="3.30.300.10">
    <property type="match status" value="1"/>
</dbReference>
<accession>A0AAQ3QDU8</accession>